<proteinExistence type="predicted"/>
<reference evidence="3" key="1">
    <citation type="journal article" date="2018" name="Nat. Microbiol.">
        <title>Leveraging single-cell genomics to expand the fungal tree of life.</title>
        <authorList>
            <person name="Ahrendt S.R."/>
            <person name="Quandt C.A."/>
            <person name="Ciobanu D."/>
            <person name="Clum A."/>
            <person name="Salamov A."/>
            <person name="Andreopoulos B."/>
            <person name="Cheng J.F."/>
            <person name="Woyke T."/>
            <person name="Pelin A."/>
            <person name="Henrissat B."/>
            <person name="Reynolds N.K."/>
            <person name="Benny G.L."/>
            <person name="Smith M.E."/>
            <person name="James T.Y."/>
            <person name="Grigoriev I.V."/>
        </authorList>
    </citation>
    <scope>NUCLEOTIDE SEQUENCE [LARGE SCALE GENOMIC DNA]</scope>
</reference>
<sequence length="317" mass="35215">MSGGKGQGEARGRRGQGEGFVVEEDGLTDDEQNNDGIHVGGPKNLINGRTQQVQDIDQMSMRTPENVSKKVTEAQRAMHDTAVKEKLSQLKMTMEEAEKFRQYQQGVTQETQELRLILKSVDATRKERVWLKGQTSGEVDDSRLVDGLAGEKNIYRRRGVADDRTHLMTAARPKRLHIIMDVSASMFRFNAHDGRLDRSLEAALMMMEALQGLERQFTYSLSGHSGDGAKVVFVPRGNPPKTTKEMFSVLDIMEKHTRFCLAGDNTLQAIDEGIQMVSGDDGSGVDYDDRLVIVLSDANLQQYSIKPTVIGAGKLRS</sequence>
<dbReference type="Proteomes" id="UP000267251">
    <property type="component" value="Unassembled WGS sequence"/>
</dbReference>
<dbReference type="AlphaFoldDB" id="A0A4P9Y032"/>
<accession>A0A4P9Y032</accession>
<dbReference type="GO" id="GO:0005737">
    <property type="term" value="C:cytoplasm"/>
    <property type="evidence" value="ECO:0007669"/>
    <property type="project" value="TreeGrafter"/>
</dbReference>
<protein>
    <recommendedName>
        <fullName evidence="4">VWFA domain-containing protein</fullName>
    </recommendedName>
</protein>
<dbReference type="InterPro" id="IPR036465">
    <property type="entry name" value="vWFA_dom_sf"/>
</dbReference>
<evidence type="ECO:0000313" key="2">
    <source>
        <dbReference type="EMBL" id="RKP11361.1"/>
    </source>
</evidence>
<name>A0A4P9Y032_9FUNG</name>
<organism evidence="2 3">
    <name type="scientific">Piptocephalis cylindrospora</name>
    <dbReference type="NCBI Taxonomy" id="1907219"/>
    <lineage>
        <taxon>Eukaryota</taxon>
        <taxon>Fungi</taxon>
        <taxon>Fungi incertae sedis</taxon>
        <taxon>Zoopagomycota</taxon>
        <taxon>Zoopagomycotina</taxon>
        <taxon>Zoopagomycetes</taxon>
        <taxon>Zoopagales</taxon>
        <taxon>Piptocephalidaceae</taxon>
        <taxon>Piptocephalis</taxon>
    </lineage>
</organism>
<feature type="region of interest" description="Disordered" evidence="1">
    <location>
        <begin position="1"/>
        <end position="46"/>
    </location>
</feature>
<dbReference type="SUPFAM" id="SSF53300">
    <property type="entry name" value="vWA-like"/>
    <property type="match status" value="1"/>
</dbReference>
<dbReference type="InterPro" id="IPR039891">
    <property type="entry name" value="VWA8"/>
</dbReference>
<evidence type="ECO:0000256" key="1">
    <source>
        <dbReference type="SAM" id="MobiDB-lite"/>
    </source>
</evidence>
<gene>
    <name evidence="2" type="ORF">BJ684DRAFT_22079</name>
</gene>
<dbReference type="EMBL" id="KZ988973">
    <property type="protein sequence ID" value="RKP11361.1"/>
    <property type="molecule type" value="Genomic_DNA"/>
</dbReference>
<feature type="compositionally biased region" description="Acidic residues" evidence="1">
    <location>
        <begin position="21"/>
        <end position="33"/>
    </location>
</feature>
<keyword evidence="3" id="KW-1185">Reference proteome</keyword>
<dbReference type="PANTHER" id="PTHR21610:SF9">
    <property type="entry name" value="VON WILLEBRAND FACTOR A DOMAIN-CONTAINING PROTEIN 8"/>
    <property type="match status" value="1"/>
</dbReference>
<dbReference type="OrthoDB" id="5186at2759"/>
<dbReference type="PANTHER" id="PTHR21610">
    <property type="entry name" value="VON WILLEBRAND FACTOR A DOMAIN-CONTAINING PROTEIN 8"/>
    <property type="match status" value="1"/>
</dbReference>
<evidence type="ECO:0008006" key="4">
    <source>
        <dbReference type="Google" id="ProtNLM"/>
    </source>
</evidence>
<evidence type="ECO:0000313" key="3">
    <source>
        <dbReference type="Proteomes" id="UP000267251"/>
    </source>
</evidence>